<dbReference type="InterPro" id="IPR004875">
    <property type="entry name" value="DDE_SF_endonuclease_dom"/>
</dbReference>
<sequence length="214" mass="23681">MHNPKAWITKMLTFDWFHQCFIPQVKVYLLEKGLPFEILLVMDNAGDHATDLSHEGIMNEFLPPITTSLIQPMDLPPLLPDGIYDDKGITPAEIQHSAVQKALQLAAIIGGDVTTGDIDDLLDCHFQPLTDADLEDLTMSASEEEETQQETEEFVDQTCLTLERLAKLCNLAKELKCFCCLAKKEPVPAATPTAAPSEEIEEVTQERAPSSEGT</sequence>
<evidence type="ECO:0000259" key="2">
    <source>
        <dbReference type="Pfam" id="PF03184"/>
    </source>
</evidence>
<keyword evidence="4" id="KW-1185">Reference proteome</keyword>
<accession>A0A812AV02</accession>
<protein>
    <recommendedName>
        <fullName evidence="2">DDE-1 domain-containing protein</fullName>
    </recommendedName>
</protein>
<dbReference type="EMBL" id="CAHIKZ030000238">
    <property type="protein sequence ID" value="CAE1162787.1"/>
    <property type="molecule type" value="Genomic_DNA"/>
</dbReference>
<evidence type="ECO:0000313" key="4">
    <source>
        <dbReference type="Proteomes" id="UP000597762"/>
    </source>
</evidence>
<reference evidence="3" key="1">
    <citation type="submission" date="2021-01" db="EMBL/GenBank/DDBJ databases">
        <authorList>
            <person name="Li R."/>
            <person name="Bekaert M."/>
        </authorList>
    </citation>
    <scope>NUCLEOTIDE SEQUENCE</scope>
    <source>
        <strain evidence="3">Farmed</strain>
    </source>
</reference>
<evidence type="ECO:0000256" key="1">
    <source>
        <dbReference type="SAM" id="MobiDB-lite"/>
    </source>
</evidence>
<feature type="compositionally biased region" description="Low complexity" evidence="1">
    <location>
        <begin position="187"/>
        <end position="197"/>
    </location>
</feature>
<proteinExistence type="predicted"/>
<dbReference type="OrthoDB" id="10064161at2759"/>
<dbReference type="Proteomes" id="UP000597762">
    <property type="component" value="Unassembled WGS sequence"/>
</dbReference>
<feature type="region of interest" description="Disordered" evidence="1">
    <location>
        <begin position="187"/>
        <end position="214"/>
    </location>
</feature>
<dbReference type="AlphaFoldDB" id="A0A812AV02"/>
<dbReference type="GO" id="GO:0003676">
    <property type="term" value="F:nucleic acid binding"/>
    <property type="evidence" value="ECO:0007669"/>
    <property type="project" value="InterPro"/>
</dbReference>
<name>A0A812AV02_ACAPH</name>
<evidence type="ECO:0000313" key="3">
    <source>
        <dbReference type="EMBL" id="CAE1162787.1"/>
    </source>
</evidence>
<dbReference type="Pfam" id="PF03184">
    <property type="entry name" value="DDE_1"/>
    <property type="match status" value="1"/>
</dbReference>
<feature type="domain" description="DDE-1" evidence="2">
    <location>
        <begin position="3"/>
        <end position="74"/>
    </location>
</feature>
<gene>
    <name evidence="3" type="ORF">SPHA_7417</name>
</gene>
<comment type="caution">
    <text evidence="3">The sequence shown here is derived from an EMBL/GenBank/DDBJ whole genome shotgun (WGS) entry which is preliminary data.</text>
</comment>
<organism evidence="3 4">
    <name type="scientific">Acanthosepion pharaonis</name>
    <name type="common">Pharaoh cuttlefish</name>
    <name type="synonym">Sepia pharaonis</name>
    <dbReference type="NCBI Taxonomy" id="158019"/>
    <lineage>
        <taxon>Eukaryota</taxon>
        <taxon>Metazoa</taxon>
        <taxon>Spiralia</taxon>
        <taxon>Lophotrochozoa</taxon>
        <taxon>Mollusca</taxon>
        <taxon>Cephalopoda</taxon>
        <taxon>Coleoidea</taxon>
        <taxon>Decapodiformes</taxon>
        <taxon>Sepiida</taxon>
        <taxon>Sepiina</taxon>
        <taxon>Sepiidae</taxon>
        <taxon>Acanthosepion</taxon>
    </lineage>
</organism>